<evidence type="ECO:0000256" key="7">
    <source>
        <dbReference type="ARBA" id="ARBA00023049"/>
    </source>
</evidence>
<keyword evidence="2 9" id="KW-0645">Protease</keyword>
<dbReference type="SUPFAM" id="SSF55166">
    <property type="entry name" value="Hedgehog/DD-peptidase"/>
    <property type="match status" value="1"/>
</dbReference>
<dbReference type="EC" id="3.4.13.22" evidence="9"/>
<dbReference type="EMBL" id="QNRR01000002">
    <property type="protein sequence ID" value="RBP46289.1"/>
    <property type="molecule type" value="Genomic_DNA"/>
</dbReference>
<feature type="binding site" evidence="9">
    <location>
        <position position="129"/>
    </location>
    <ligand>
        <name>Zn(2+)</name>
        <dbReference type="ChEBI" id="CHEBI:29105"/>
        <note>catalytic</note>
    </ligand>
</feature>
<keyword evidence="13" id="KW-1185">Reference proteome</keyword>
<comment type="caution">
    <text evidence="12">The sequence shown here is derived from an EMBL/GenBank/DDBJ whole genome shotgun (WGS) entry which is preliminary data.</text>
</comment>
<evidence type="ECO:0000256" key="11">
    <source>
        <dbReference type="SAM" id="SignalP"/>
    </source>
</evidence>
<evidence type="ECO:0000256" key="5">
    <source>
        <dbReference type="ARBA" id="ARBA00022833"/>
    </source>
</evidence>
<dbReference type="InterPro" id="IPR000755">
    <property type="entry name" value="A_A_dipeptidase"/>
</dbReference>
<keyword evidence="4 9" id="KW-0378">Hydrolase</keyword>
<dbReference type="GO" id="GO:0071555">
    <property type="term" value="P:cell wall organization"/>
    <property type="evidence" value="ECO:0007669"/>
    <property type="project" value="UniProtKB-KW"/>
</dbReference>
<feature type="compositionally biased region" description="Polar residues" evidence="10">
    <location>
        <begin position="218"/>
        <end position="230"/>
    </location>
</feature>
<keyword evidence="11" id="KW-0732">Signal</keyword>
<proteinExistence type="inferred from homology"/>
<feature type="site" description="Transition state stabilizer" evidence="9">
    <location>
        <position position="102"/>
    </location>
</feature>
<keyword evidence="5 9" id="KW-0862">Zinc</keyword>
<dbReference type="GO" id="GO:0008270">
    <property type="term" value="F:zinc ion binding"/>
    <property type="evidence" value="ECO:0007669"/>
    <property type="project" value="UniProtKB-UniRule"/>
</dbReference>
<dbReference type="PANTHER" id="PTHR43126:SF1">
    <property type="entry name" value="D-ALANYL-D-ALANINE DIPEPTIDASE"/>
    <property type="match status" value="1"/>
</dbReference>
<keyword evidence="7 9" id="KW-0482">Metalloprotease</keyword>
<evidence type="ECO:0000256" key="6">
    <source>
        <dbReference type="ARBA" id="ARBA00022997"/>
    </source>
</evidence>
<evidence type="ECO:0000256" key="1">
    <source>
        <dbReference type="ARBA" id="ARBA00001362"/>
    </source>
</evidence>
<evidence type="ECO:0000313" key="12">
    <source>
        <dbReference type="EMBL" id="RBP46289.1"/>
    </source>
</evidence>
<feature type="region of interest" description="Disordered" evidence="10">
    <location>
        <begin position="217"/>
        <end position="241"/>
    </location>
</feature>
<evidence type="ECO:0000256" key="3">
    <source>
        <dbReference type="ARBA" id="ARBA00022723"/>
    </source>
</evidence>
<comment type="similarity">
    <text evidence="9">Belongs to the peptidase M15D family.</text>
</comment>
<dbReference type="InterPro" id="IPR009045">
    <property type="entry name" value="Zn_M74/Hedgehog-like"/>
</dbReference>
<feature type="active site" description="Proton donor/acceptor" evidence="9">
    <location>
        <position position="194"/>
    </location>
</feature>
<feature type="signal peptide" evidence="11">
    <location>
        <begin position="1"/>
        <end position="17"/>
    </location>
</feature>
<comment type="catalytic activity">
    <reaction evidence="1 9">
        <text>D-alanyl-D-alanine + H2O = 2 D-alanine</text>
        <dbReference type="Rhea" id="RHEA:20661"/>
        <dbReference type="ChEBI" id="CHEBI:15377"/>
        <dbReference type="ChEBI" id="CHEBI:57416"/>
        <dbReference type="ChEBI" id="CHEBI:57822"/>
        <dbReference type="EC" id="3.4.13.22"/>
    </reaction>
</comment>
<evidence type="ECO:0000256" key="2">
    <source>
        <dbReference type="ARBA" id="ARBA00022670"/>
    </source>
</evidence>
<dbReference type="CDD" id="cd14840">
    <property type="entry name" value="D-Ala-D-Ala_dipeptidase_Aad"/>
    <property type="match status" value="1"/>
</dbReference>
<evidence type="ECO:0000256" key="10">
    <source>
        <dbReference type="SAM" id="MobiDB-lite"/>
    </source>
</evidence>
<evidence type="ECO:0000256" key="9">
    <source>
        <dbReference type="HAMAP-Rule" id="MF_01924"/>
    </source>
</evidence>
<comment type="function">
    <text evidence="9">Catalyzes hydrolysis of the D-alanyl-D-alanine dipeptide.</text>
</comment>
<dbReference type="PANTHER" id="PTHR43126">
    <property type="entry name" value="D-ALANYL-D-ALANINE DIPEPTIDASE"/>
    <property type="match status" value="1"/>
</dbReference>
<organism evidence="12 13">
    <name type="scientific">Roseimicrobium gellanilyticum</name>
    <dbReference type="NCBI Taxonomy" id="748857"/>
    <lineage>
        <taxon>Bacteria</taxon>
        <taxon>Pseudomonadati</taxon>
        <taxon>Verrucomicrobiota</taxon>
        <taxon>Verrucomicrobiia</taxon>
        <taxon>Verrucomicrobiales</taxon>
        <taxon>Verrucomicrobiaceae</taxon>
        <taxon>Roseimicrobium</taxon>
    </lineage>
</organism>
<keyword evidence="8" id="KW-0961">Cell wall biogenesis/degradation</keyword>
<sequence>MMCLMLLVALPLPPRLAADDSKPAPPPSPTSFKPGHEFVEVSSMIPSIVISLPYATDQNFFKKRFYASNTCLLRRSVVDRLAAVQKELAAQGLGLKIWDGYRPRSVQYEFWKTLPDPNYVADPVKGSRHNRGAAVDLTLIDLMSGEELPMPTGYDDFTPKAAADFKLVSPEVLKNRTLLQEVMVKHGFVIFPSEWWHFDAKGWEEFPLENFSPEEYVKSQNGSQKSQAKTQEYKALNSPKN</sequence>
<dbReference type="Gene3D" id="3.30.1380.10">
    <property type="match status" value="1"/>
</dbReference>
<dbReference type="HAMAP" id="MF_01924">
    <property type="entry name" value="A_A_dipeptidase"/>
    <property type="match status" value="1"/>
</dbReference>
<evidence type="ECO:0000256" key="8">
    <source>
        <dbReference type="ARBA" id="ARBA00023316"/>
    </source>
</evidence>
<gene>
    <name evidence="12" type="ORF">DES53_102677</name>
</gene>
<dbReference type="Pfam" id="PF01427">
    <property type="entry name" value="Peptidase_M15"/>
    <property type="match status" value="1"/>
</dbReference>
<dbReference type="GO" id="GO:0008237">
    <property type="term" value="F:metallopeptidase activity"/>
    <property type="evidence" value="ECO:0007669"/>
    <property type="project" value="UniProtKB-KW"/>
</dbReference>
<reference evidence="12 13" key="1">
    <citation type="submission" date="2018-06" db="EMBL/GenBank/DDBJ databases">
        <title>Genomic Encyclopedia of Type Strains, Phase IV (KMG-IV): sequencing the most valuable type-strain genomes for metagenomic binning, comparative biology and taxonomic classification.</title>
        <authorList>
            <person name="Goeker M."/>
        </authorList>
    </citation>
    <scope>NUCLEOTIDE SEQUENCE [LARGE SCALE GENOMIC DNA]</scope>
    <source>
        <strain evidence="12 13">DSM 25532</strain>
    </source>
</reference>
<evidence type="ECO:0000313" key="13">
    <source>
        <dbReference type="Proteomes" id="UP000253426"/>
    </source>
</evidence>
<evidence type="ECO:0000256" key="4">
    <source>
        <dbReference type="ARBA" id="ARBA00022801"/>
    </source>
</evidence>
<keyword evidence="3 9" id="KW-0479">Metal-binding</keyword>
<feature type="chain" id="PRO_5016991556" description="D-alanyl-D-alanine dipeptidase" evidence="11">
    <location>
        <begin position="18"/>
        <end position="241"/>
    </location>
</feature>
<dbReference type="GO" id="GO:0006508">
    <property type="term" value="P:proteolysis"/>
    <property type="evidence" value="ECO:0007669"/>
    <property type="project" value="UniProtKB-KW"/>
</dbReference>
<dbReference type="AlphaFoldDB" id="A0A366HSQ3"/>
<dbReference type="GO" id="GO:0160237">
    <property type="term" value="F:D-Ala-D-Ala dipeptidase activity"/>
    <property type="evidence" value="ECO:0007669"/>
    <property type="project" value="UniProtKB-EC"/>
</dbReference>
<dbReference type="Proteomes" id="UP000253426">
    <property type="component" value="Unassembled WGS sequence"/>
</dbReference>
<comment type="cofactor">
    <cofactor evidence="9">
        <name>Zn(2+)</name>
        <dbReference type="ChEBI" id="CHEBI:29105"/>
    </cofactor>
    <text evidence="9">Binds 1 zinc ion per subunit.</text>
</comment>
<feature type="binding site" evidence="9">
    <location>
        <position position="136"/>
    </location>
    <ligand>
        <name>Zn(2+)</name>
        <dbReference type="ChEBI" id="CHEBI:29105"/>
        <note>catalytic</note>
    </ligand>
</feature>
<protein>
    <recommendedName>
        <fullName evidence="9">D-alanyl-D-alanine dipeptidase</fullName>
        <shortName evidence="9">D-Ala-D-Ala dipeptidase</shortName>
        <ecNumber evidence="9">3.4.13.22</ecNumber>
    </recommendedName>
</protein>
<keyword evidence="6 9" id="KW-0224">Dipeptidase</keyword>
<accession>A0A366HSQ3</accession>
<feature type="binding site" evidence="9">
    <location>
        <position position="197"/>
    </location>
    <ligand>
        <name>Zn(2+)</name>
        <dbReference type="ChEBI" id="CHEBI:29105"/>
        <note>catalytic</note>
    </ligand>
</feature>
<name>A0A366HSQ3_9BACT</name>